<keyword evidence="1" id="KW-0479">Metal-binding</keyword>
<dbReference type="PANTHER" id="PTHR44080">
    <property type="entry name" value="E3 UBIQUITIN-PROTEIN LIGASE COP1"/>
    <property type="match status" value="1"/>
</dbReference>
<evidence type="ECO:0000256" key="1">
    <source>
        <dbReference type="ARBA" id="ARBA00022723"/>
    </source>
</evidence>
<dbReference type="EMBL" id="QPKB01000003">
    <property type="protein sequence ID" value="RWR80527.1"/>
    <property type="molecule type" value="Genomic_DNA"/>
</dbReference>
<dbReference type="PROSITE" id="PS00518">
    <property type="entry name" value="ZF_RING_1"/>
    <property type="match status" value="1"/>
</dbReference>
<dbReference type="OrthoDB" id="783980at2759"/>
<dbReference type="InterPro" id="IPR013083">
    <property type="entry name" value="Znf_RING/FYVE/PHD"/>
</dbReference>
<dbReference type="GO" id="GO:0061630">
    <property type="term" value="F:ubiquitin protein ligase activity"/>
    <property type="evidence" value="ECO:0007669"/>
    <property type="project" value="InterPro"/>
</dbReference>
<dbReference type="Proteomes" id="UP000283530">
    <property type="component" value="Unassembled WGS sequence"/>
</dbReference>
<dbReference type="InterPro" id="IPR042755">
    <property type="entry name" value="COP1"/>
</dbReference>
<dbReference type="AlphaFoldDB" id="A0A3S4NR68"/>
<dbReference type="CDD" id="cd16504">
    <property type="entry name" value="RING-HC_COP1"/>
    <property type="match status" value="1"/>
</dbReference>
<dbReference type="InterPro" id="IPR017907">
    <property type="entry name" value="Znf_RING_CS"/>
</dbReference>
<dbReference type="GO" id="GO:0008270">
    <property type="term" value="F:zinc ion binding"/>
    <property type="evidence" value="ECO:0007669"/>
    <property type="project" value="UniProtKB-KW"/>
</dbReference>
<dbReference type="InterPro" id="IPR001841">
    <property type="entry name" value="Znf_RING"/>
</dbReference>
<comment type="caution">
    <text evidence="6">The sequence shown here is derived from an EMBL/GenBank/DDBJ whole genome shotgun (WGS) entry which is preliminary data.</text>
</comment>
<dbReference type="PROSITE" id="PS50089">
    <property type="entry name" value="ZF_RING_2"/>
    <property type="match status" value="1"/>
</dbReference>
<keyword evidence="2 4" id="KW-0863">Zinc-finger</keyword>
<organism evidence="6 7">
    <name type="scientific">Cinnamomum micranthum f. kanehirae</name>
    <dbReference type="NCBI Taxonomy" id="337451"/>
    <lineage>
        <taxon>Eukaryota</taxon>
        <taxon>Viridiplantae</taxon>
        <taxon>Streptophyta</taxon>
        <taxon>Embryophyta</taxon>
        <taxon>Tracheophyta</taxon>
        <taxon>Spermatophyta</taxon>
        <taxon>Magnoliopsida</taxon>
        <taxon>Magnoliidae</taxon>
        <taxon>Laurales</taxon>
        <taxon>Lauraceae</taxon>
        <taxon>Cinnamomum</taxon>
    </lineage>
</organism>
<evidence type="ECO:0000256" key="4">
    <source>
        <dbReference type="PROSITE-ProRule" id="PRU00175"/>
    </source>
</evidence>
<feature type="domain" description="RING-type" evidence="5">
    <location>
        <begin position="53"/>
        <end position="91"/>
    </location>
</feature>
<sequence length="228" mass="25465">MLTLMMGETNTSSVGDVVPSLKEEAKAVVASGDDGAVGFAGEAAEVLDKDLLCPICMQIMKDAFLTACGHSFCYMCIATHLNHKNDCPCCSHHLTTSQLFPNFLLNKLLKKTTVRQIAKTASPVEHLRLTLQQGAYNNNFEHRLSLKIKVKIADDIQGCELSVKELDGLLSLLAEKKRKMEQEEAETNMQILLDFLQCLRKQKLDELHEVEFSDILTFAILQSKNVFF</sequence>
<dbReference type="GO" id="GO:0043161">
    <property type="term" value="P:proteasome-mediated ubiquitin-dependent protein catabolic process"/>
    <property type="evidence" value="ECO:0007669"/>
    <property type="project" value="TreeGrafter"/>
</dbReference>
<gene>
    <name evidence="6" type="ORF">CKAN_00917000</name>
</gene>
<evidence type="ECO:0000259" key="5">
    <source>
        <dbReference type="PROSITE" id="PS50089"/>
    </source>
</evidence>
<dbReference type="Gene3D" id="3.30.40.10">
    <property type="entry name" value="Zinc/RING finger domain, C3HC4 (zinc finger)"/>
    <property type="match status" value="1"/>
</dbReference>
<keyword evidence="3" id="KW-0862">Zinc</keyword>
<reference evidence="6 7" key="1">
    <citation type="journal article" date="2019" name="Nat. Plants">
        <title>Stout camphor tree genome fills gaps in understanding of flowering plant genome evolution.</title>
        <authorList>
            <person name="Chaw S.M."/>
            <person name="Liu Y.C."/>
            <person name="Wu Y.W."/>
            <person name="Wang H.Y."/>
            <person name="Lin C.I."/>
            <person name="Wu C.S."/>
            <person name="Ke H.M."/>
            <person name="Chang L.Y."/>
            <person name="Hsu C.Y."/>
            <person name="Yang H.T."/>
            <person name="Sudianto E."/>
            <person name="Hsu M.H."/>
            <person name="Wu K.P."/>
            <person name="Wang L.N."/>
            <person name="Leebens-Mack J.H."/>
            <person name="Tsai I.J."/>
        </authorList>
    </citation>
    <scope>NUCLEOTIDE SEQUENCE [LARGE SCALE GENOMIC DNA]</scope>
    <source>
        <strain evidence="7">cv. Chaw 1501</strain>
        <tissue evidence="6">Young leaves</tissue>
    </source>
</reference>
<dbReference type="PANTHER" id="PTHR44080:SF8">
    <property type="entry name" value="E3 UBIQUITIN-PROTEIN LIGASE COP1-LIKE"/>
    <property type="match status" value="1"/>
</dbReference>
<evidence type="ECO:0000256" key="3">
    <source>
        <dbReference type="ARBA" id="ARBA00022833"/>
    </source>
</evidence>
<name>A0A3S4NR68_9MAGN</name>
<protein>
    <submittedName>
        <fullName evidence="6">E3 ubiquitin-protein ligase COP1</fullName>
    </submittedName>
</protein>
<accession>A0A3S4NR68</accession>
<dbReference type="SMART" id="SM00184">
    <property type="entry name" value="RING"/>
    <property type="match status" value="1"/>
</dbReference>
<dbReference type="Pfam" id="PF13923">
    <property type="entry name" value="zf-C3HC4_2"/>
    <property type="match status" value="1"/>
</dbReference>
<dbReference type="SUPFAM" id="SSF57850">
    <property type="entry name" value="RING/U-box"/>
    <property type="match status" value="1"/>
</dbReference>
<keyword evidence="7" id="KW-1185">Reference proteome</keyword>
<evidence type="ECO:0000256" key="2">
    <source>
        <dbReference type="ARBA" id="ARBA00022771"/>
    </source>
</evidence>
<evidence type="ECO:0000313" key="6">
    <source>
        <dbReference type="EMBL" id="RWR80527.1"/>
    </source>
</evidence>
<dbReference type="STRING" id="337451.A0A3S4NR68"/>
<proteinExistence type="predicted"/>
<evidence type="ECO:0000313" key="7">
    <source>
        <dbReference type="Proteomes" id="UP000283530"/>
    </source>
</evidence>